<dbReference type="GO" id="GO:0042773">
    <property type="term" value="P:ATP synthesis coupled electron transport"/>
    <property type="evidence" value="ECO:0007669"/>
    <property type="project" value="InterPro"/>
</dbReference>
<name>A0A8K1I4V8_9GAST</name>
<evidence type="ECO:0000256" key="6">
    <source>
        <dbReference type="ARBA" id="ARBA00022660"/>
    </source>
</evidence>
<evidence type="ECO:0000256" key="10">
    <source>
        <dbReference type="ARBA" id="ARBA00022989"/>
    </source>
</evidence>
<evidence type="ECO:0000256" key="1">
    <source>
        <dbReference type="ARBA" id="ARBA00004225"/>
    </source>
</evidence>
<keyword evidence="11 16" id="KW-0520">NAD</keyword>
<keyword evidence="9 16" id="KW-0249">Electron transport</keyword>
<feature type="transmembrane region" description="Helical" evidence="16">
    <location>
        <begin position="332"/>
        <end position="353"/>
    </location>
</feature>
<dbReference type="EC" id="7.1.1.2" evidence="3 16"/>
<sequence>MIELICVLSSAFLFSNWAVIMFSFTLSVILGMIKMNQSFILSLDTFFTFSSVSNLLIFLTCLLCFLSLISTPEEKSSYFYSMCLSSLCVVLILAFSASNLFMFYIFFEASLIPTLILIIGWGYQPERLQAGTYMMLYTVGASLPLLLVILWHCSSMSTMNTFMLYLTSSNLSGILSMIIYAAFLVKLPMYGVHLWLPKAHVEAPLAGSMILAGILLKLGGYGMIQMNFCYNLSLNLWTTIIVSLSMWGGFLATMMCLRQVDVKALVAYSSVGHMSIVAAGILMDSSWGMTSAIITMMAHGFSSSAMFCLAYFSYKKSHTRNIPYMKGMLQVYPVLSMMWFIFCCINMACPPTLNLMGEMAIIPILWSQNFLLALVMGLMVFFSASYNMYLYSAINHGSFSSYFLGGHPMKSYSKVALFAHMMPLILIFKSSLFYFY</sequence>
<feature type="transmembrane region" description="Helical" evidence="16">
    <location>
        <begin position="163"/>
        <end position="185"/>
    </location>
</feature>
<comment type="function">
    <text evidence="16">Core subunit of the mitochondrial membrane respiratory chain NADH dehydrogenase (Complex I) which catalyzes electron transfer from NADH through the respiratory chain, using ubiquinone as an electron acceptor. Essential for the catalytic activity and assembly of complex I.</text>
</comment>
<reference evidence="18" key="1">
    <citation type="submission" date="2021-02" db="EMBL/GenBank/DDBJ databases">
        <title>The full-length mitochondrial genome of a sea slug, Asteronotus hepaticus (Abraham, 1877) (Nudibranchia, Discodorididae).</title>
        <authorList>
            <person name="Jung Y.-H."/>
            <person name="Kim H."/>
            <person name="Kim K.-Y."/>
            <person name="Yoon B.B."/>
            <person name="Yoon M."/>
        </authorList>
    </citation>
    <scope>NUCLEOTIDE SEQUENCE</scope>
</reference>
<evidence type="ECO:0000256" key="11">
    <source>
        <dbReference type="ARBA" id="ARBA00023027"/>
    </source>
</evidence>
<feature type="transmembrane region" description="Helical" evidence="16">
    <location>
        <begin position="236"/>
        <end position="257"/>
    </location>
</feature>
<keyword evidence="8" id="KW-1278">Translocase</keyword>
<dbReference type="AlphaFoldDB" id="A0A8K1I4V8"/>
<dbReference type="Pfam" id="PF00361">
    <property type="entry name" value="Proton_antipo_M"/>
    <property type="match status" value="1"/>
</dbReference>
<proteinExistence type="inferred from homology"/>
<dbReference type="PRINTS" id="PR01437">
    <property type="entry name" value="NUOXDRDTASE4"/>
</dbReference>
<dbReference type="GO" id="GO:0003954">
    <property type="term" value="F:NADH dehydrogenase activity"/>
    <property type="evidence" value="ECO:0007669"/>
    <property type="project" value="TreeGrafter"/>
</dbReference>
<feature type="transmembrane region" description="Helical" evidence="16">
    <location>
        <begin position="45"/>
        <end position="66"/>
    </location>
</feature>
<keyword evidence="5 16" id="KW-0813">Transport</keyword>
<evidence type="ECO:0000313" key="18">
    <source>
        <dbReference type="EMBL" id="UBU97362.1"/>
    </source>
</evidence>
<comment type="subcellular location">
    <subcellularLocation>
        <location evidence="1 16">Mitochondrion membrane</location>
        <topology evidence="1 16">Multi-pass membrane protein</topology>
    </subcellularLocation>
</comment>
<evidence type="ECO:0000256" key="15">
    <source>
        <dbReference type="ARBA" id="ARBA00049551"/>
    </source>
</evidence>
<evidence type="ECO:0000256" key="12">
    <source>
        <dbReference type="ARBA" id="ARBA00023075"/>
    </source>
</evidence>
<evidence type="ECO:0000259" key="17">
    <source>
        <dbReference type="Pfam" id="PF00361"/>
    </source>
</evidence>
<protein>
    <recommendedName>
        <fullName evidence="4 16">NADH-ubiquinone oxidoreductase chain 4</fullName>
        <ecNumber evidence="3 16">7.1.1.2</ecNumber>
    </recommendedName>
</protein>
<feature type="transmembrane region" description="Helical" evidence="16">
    <location>
        <begin position="78"/>
        <end position="95"/>
    </location>
</feature>
<keyword evidence="10 16" id="KW-1133">Transmembrane helix</keyword>
<keyword evidence="7 16" id="KW-0812">Transmembrane</keyword>
<evidence type="ECO:0000256" key="9">
    <source>
        <dbReference type="ARBA" id="ARBA00022982"/>
    </source>
</evidence>
<evidence type="ECO:0000256" key="14">
    <source>
        <dbReference type="ARBA" id="ARBA00023136"/>
    </source>
</evidence>
<dbReference type="GO" id="GO:0008137">
    <property type="term" value="F:NADH dehydrogenase (ubiquinone) activity"/>
    <property type="evidence" value="ECO:0007669"/>
    <property type="project" value="UniProtKB-UniRule"/>
</dbReference>
<dbReference type="GO" id="GO:0048039">
    <property type="term" value="F:ubiquinone binding"/>
    <property type="evidence" value="ECO:0007669"/>
    <property type="project" value="TreeGrafter"/>
</dbReference>
<keyword evidence="13 16" id="KW-0496">Mitochondrion</keyword>
<feature type="transmembrane region" description="Helical" evidence="16">
    <location>
        <begin position="415"/>
        <end position="435"/>
    </location>
</feature>
<gene>
    <name evidence="18" type="primary">nad4</name>
</gene>
<comment type="similarity">
    <text evidence="2 16">Belongs to the complex I subunit 4 family.</text>
</comment>
<evidence type="ECO:0000256" key="2">
    <source>
        <dbReference type="ARBA" id="ARBA00009025"/>
    </source>
</evidence>
<dbReference type="InterPro" id="IPR001750">
    <property type="entry name" value="ND/Mrp_TM"/>
</dbReference>
<feature type="transmembrane region" description="Helical" evidence="16">
    <location>
        <begin position="289"/>
        <end position="312"/>
    </location>
</feature>
<feature type="transmembrane region" description="Helical" evidence="16">
    <location>
        <begin position="205"/>
        <end position="224"/>
    </location>
</feature>
<evidence type="ECO:0000256" key="8">
    <source>
        <dbReference type="ARBA" id="ARBA00022967"/>
    </source>
</evidence>
<evidence type="ECO:0000256" key="3">
    <source>
        <dbReference type="ARBA" id="ARBA00012944"/>
    </source>
</evidence>
<feature type="transmembrane region" description="Helical" evidence="16">
    <location>
        <begin position="264"/>
        <end position="283"/>
    </location>
</feature>
<dbReference type="GO" id="GO:0015990">
    <property type="term" value="P:electron transport coupled proton transport"/>
    <property type="evidence" value="ECO:0007669"/>
    <property type="project" value="TreeGrafter"/>
</dbReference>
<evidence type="ECO:0000256" key="4">
    <source>
        <dbReference type="ARBA" id="ARBA00021006"/>
    </source>
</evidence>
<dbReference type="InterPro" id="IPR003918">
    <property type="entry name" value="NADH_UbQ_OxRdtase"/>
</dbReference>
<keyword evidence="14 16" id="KW-0472">Membrane</keyword>
<keyword evidence="12 16" id="KW-0830">Ubiquinone</keyword>
<evidence type="ECO:0000256" key="16">
    <source>
        <dbReference type="RuleBase" id="RU003297"/>
    </source>
</evidence>
<dbReference type="GO" id="GO:0031966">
    <property type="term" value="C:mitochondrial membrane"/>
    <property type="evidence" value="ECO:0007669"/>
    <property type="project" value="UniProtKB-SubCell"/>
</dbReference>
<evidence type="ECO:0000256" key="7">
    <source>
        <dbReference type="ARBA" id="ARBA00022692"/>
    </source>
</evidence>
<dbReference type="EMBL" id="MW559976">
    <property type="protein sequence ID" value="UBU97362.1"/>
    <property type="molecule type" value="Genomic_DNA"/>
</dbReference>
<keyword evidence="6 16" id="KW-0679">Respiratory chain</keyword>
<feature type="transmembrane region" description="Helical" evidence="16">
    <location>
        <begin position="133"/>
        <end position="151"/>
    </location>
</feature>
<organism evidence="18">
    <name type="scientific">Asteronotus hepaticus</name>
    <dbReference type="NCBI Taxonomy" id="2676872"/>
    <lineage>
        <taxon>Eukaryota</taxon>
        <taxon>Metazoa</taxon>
        <taxon>Spiralia</taxon>
        <taxon>Lophotrochozoa</taxon>
        <taxon>Mollusca</taxon>
        <taxon>Gastropoda</taxon>
        <taxon>Heterobranchia</taxon>
        <taxon>Euthyneura</taxon>
        <taxon>Nudipleura</taxon>
        <taxon>Nudibranchia</taxon>
        <taxon>Doridina</taxon>
        <taxon>Eudoridoidea</taxon>
        <taxon>Asteronotidae</taxon>
        <taxon>Asteronotus</taxon>
    </lineage>
</organism>
<comment type="catalytic activity">
    <reaction evidence="15 16">
        <text>a ubiquinone + NADH + 5 H(+)(in) = a ubiquinol + NAD(+) + 4 H(+)(out)</text>
        <dbReference type="Rhea" id="RHEA:29091"/>
        <dbReference type="Rhea" id="RHEA-COMP:9565"/>
        <dbReference type="Rhea" id="RHEA-COMP:9566"/>
        <dbReference type="ChEBI" id="CHEBI:15378"/>
        <dbReference type="ChEBI" id="CHEBI:16389"/>
        <dbReference type="ChEBI" id="CHEBI:17976"/>
        <dbReference type="ChEBI" id="CHEBI:57540"/>
        <dbReference type="ChEBI" id="CHEBI:57945"/>
        <dbReference type="EC" id="7.1.1.2"/>
    </reaction>
</comment>
<feature type="transmembrane region" description="Helical" evidence="16">
    <location>
        <begin position="101"/>
        <end position="121"/>
    </location>
</feature>
<accession>A0A8K1I4V8</accession>
<feature type="domain" description="NADH:quinone oxidoreductase/Mrp antiporter transmembrane" evidence="17">
    <location>
        <begin position="97"/>
        <end position="378"/>
    </location>
</feature>
<dbReference type="PANTHER" id="PTHR43507">
    <property type="entry name" value="NADH-UBIQUINONE OXIDOREDUCTASE CHAIN 4"/>
    <property type="match status" value="1"/>
</dbReference>
<geneLocation type="mitochondrion" evidence="18"/>
<feature type="transmembrane region" description="Helical" evidence="16">
    <location>
        <begin position="12"/>
        <end position="33"/>
    </location>
</feature>
<evidence type="ECO:0000256" key="5">
    <source>
        <dbReference type="ARBA" id="ARBA00022448"/>
    </source>
</evidence>
<dbReference type="PANTHER" id="PTHR43507:SF20">
    <property type="entry name" value="NADH-UBIQUINONE OXIDOREDUCTASE CHAIN 4"/>
    <property type="match status" value="1"/>
</dbReference>
<evidence type="ECO:0000256" key="13">
    <source>
        <dbReference type="ARBA" id="ARBA00023128"/>
    </source>
</evidence>
<feature type="transmembrane region" description="Helical" evidence="16">
    <location>
        <begin position="373"/>
        <end position="394"/>
    </location>
</feature>